<dbReference type="GO" id="GO:0005829">
    <property type="term" value="C:cytosol"/>
    <property type="evidence" value="ECO:0007669"/>
    <property type="project" value="TreeGrafter"/>
</dbReference>
<dbReference type="Proteomes" id="UP000092884">
    <property type="component" value="Chromosome"/>
</dbReference>
<dbReference type="RefSeq" id="WP_066339482.1">
    <property type="nucleotide sequence ID" value="NZ_CP016503.1"/>
</dbReference>
<dbReference type="Gene3D" id="1.10.1270.20">
    <property type="entry name" value="tRNA(m1g37)methyltransferase, domain 2"/>
    <property type="match status" value="1"/>
</dbReference>
<dbReference type="PIRSF" id="PIRSF000386">
    <property type="entry name" value="tRNA_mtase"/>
    <property type="match status" value="1"/>
</dbReference>
<dbReference type="NCBIfam" id="TIGR00088">
    <property type="entry name" value="trmD"/>
    <property type="match status" value="1"/>
</dbReference>
<dbReference type="GO" id="GO:0052906">
    <property type="term" value="F:tRNA (guanine(37)-N1)-methyltransferase activity"/>
    <property type="evidence" value="ECO:0007669"/>
    <property type="project" value="UniProtKB-EC"/>
</dbReference>
<dbReference type="PANTHER" id="PTHR46417">
    <property type="entry name" value="TRNA (GUANINE-N(1)-)-METHYLTRANSFERASE"/>
    <property type="match status" value="1"/>
</dbReference>
<keyword evidence="7 14" id="KW-0963">Cytoplasm</keyword>
<evidence type="ECO:0000256" key="7">
    <source>
        <dbReference type="ARBA" id="ARBA00022490"/>
    </source>
</evidence>
<comment type="subunit">
    <text evidence="4 14">Homodimer.</text>
</comment>
<dbReference type="SUPFAM" id="SSF75217">
    <property type="entry name" value="alpha/beta knot"/>
    <property type="match status" value="1"/>
</dbReference>
<sequence length="234" mass="26353">MTFTFVTLFPELIEGYFGQSILARAVKNALIDVQILCLRDFAQNAYGKVDEPQIGGGAGQVICADVLDRALATLPKDAYIIFLTPCAPAFKQEDSVRFARDCRHIVFVCGRYEGFDERSLEVWADEVFCIGDFILTGGELPALCMCDSISRQIQGVLGNQESLCGESFENHLLEAPIFAKTIKKMQKFEEISPPLEYSKGNHSRIKVLKNQLSISKTKFHRIDLYQKWKAKDIK</sequence>
<reference evidence="17" key="1">
    <citation type="submission" date="2016-07" db="EMBL/GenBank/DDBJ databases">
        <authorList>
            <person name="Florea S."/>
            <person name="Webb J.S."/>
            <person name="Jaromczyk J."/>
            <person name="Schardl C.L."/>
        </authorList>
    </citation>
    <scope>NUCLEOTIDE SEQUENCE [LARGE SCALE GENOMIC DNA]</scope>
    <source>
        <strain evidence="17">MIT 01-6242</strain>
    </source>
</reference>
<evidence type="ECO:0000313" key="16">
    <source>
        <dbReference type="EMBL" id="ANV97824.1"/>
    </source>
</evidence>
<dbReference type="InterPro" id="IPR016009">
    <property type="entry name" value="tRNA_MeTrfase_TRMD/TRM10"/>
</dbReference>
<evidence type="ECO:0000256" key="1">
    <source>
        <dbReference type="ARBA" id="ARBA00002634"/>
    </source>
</evidence>
<dbReference type="InterPro" id="IPR002649">
    <property type="entry name" value="tRNA_m1G_MeTrfase_TrmD"/>
</dbReference>
<organism evidence="16 17">
    <name type="scientific">Helicobacter enhydrae</name>
    <dbReference type="NCBI Taxonomy" id="222136"/>
    <lineage>
        <taxon>Bacteria</taxon>
        <taxon>Pseudomonadati</taxon>
        <taxon>Campylobacterota</taxon>
        <taxon>Epsilonproteobacteria</taxon>
        <taxon>Campylobacterales</taxon>
        <taxon>Helicobacteraceae</taxon>
        <taxon>Helicobacter</taxon>
    </lineage>
</organism>
<dbReference type="InterPro" id="IPR029028">
    <property type="entry name" value="Alpha/beta_knot_MTases"/>
</dbReference>
<comment type="function">
    <text evidence="1 14">Specifically methylates guanosine-37 in various tRNAs.</text>
</comment>
<dbReference type="NCBIfam" id="NF000648">
    <property type="entry name" value="PRK00026.1"/>
    <property type="match status" value="1"/>
</dbReference>
<accession>A0A1B1U4U9</accession>
<dbReference type="Gene3D" id="3.40.1280.10">
    <property type="match status" value="1"/>
</dbReference>
<evidence type="ECO:0000256" key="11">
    <source>
        <dbReference type="ARBA" id="ARBA00022694"/>
    </source>
</evidence>
<evidence type="ECO:0000256" key="8">
    <source>
        <dbReference type="ARBA" id="ARBA00022603"/>
    </source>
</evidence>
<dbReference type="EMBL" id="CP016503">
    <property type="protein sequence ID" value="ANV97824.1"/>
    <property type="molecule type" value="Genomic_DNA"/>
</dbReference>
<dbReference type="InterPro" id="IPR023148">
    <property type="entry name" value="tRNA_m1G_MeTrfase_C_sf"/>
</dbReference>
<gene>
    <name evidence="16" type="ORF">BBW65_02945</name>
</gene>
<evidence type="ECO:0000256" key="5">
    <source>
        <dbReference type="ARBA" id="ARBA00012807"/>
    </source>
</evidence>
<evidence type="ECO:0000256" key="6">
    <source>
        <dbReference type="ARBA" id="ARBA00014679"/>
    </source>
</evidence>
<feature type="binding site" evidence="13">
    <location>
        <begin position="130"/>
        <end position="135"/>
    </location>
    <ligand>
        <name>S-adenosyl-L-methionine</name>
        <dbReference type="ChEBI" id="CHEBI:59789"/>
    </ligand>
</feature>
<dbReference type="KEGG" id="het:BBW65_02945"/>
<dbReference type="EC" id="2.1.1.228" evidence="5 14"/>
<dbReference type="AlphaFoldDB" id="A0A1B1U4U9"/>
<feature type="binding site" evidence="13">
    <location>
        <position position="110"/>
    </location>
    <ligand>
        <name>S-adenosyl-L-methionine</name>
        <dbReference type="ChEBI" id="CHEBI:59789"/>
    </ligand>
</feature>
<evidence type="ECO:0000313" key="17">
    <source>
        <dbReference type="Proteomes" id="UP000092884"/>
    </source>
</evidence>
<evidence type="ECO:0000256" key="4">
    <source>
        <dbReference type="ARBA" id="ARBA00011738"/>
    </source>
</evidence>
<comment type="subcellular location">
    <subcellularLocation>
        <location evidence="2 14">Cytoplasm</location>
    </subcellularLocation>
</comment>
<keyword evidence="11 14" id="KW-0819">tRNA processing</keyword>
<dbReference type="STRING" id="222136.BBW65_02945"/>
<keyword evidence="9 14" id="KW-0808">Transferase</keyword>
<comment type="similarity">
    <text evidence="3 14">Belongs to the RNA methyltransferase TrmD family.</text>
</comment>
<evidence type="ECO:0000259" key="15">
    <source>
        <dbReference type="Pfam" id="PF01746"/>
    </source>
</evidence>
<proteinExistence type="inferred from homology"/>
<evidence type="ECO:0000256" key="12">
    <source>
        <dbReference type="ARBA" id="ARBA00047783"/>
    </source>
</evidence>
<protein>
    <recommendedName>
        <fullName evidence="6 14">tRNA (guanine-N(1)-)-methyltransferase</fullName>
        <ecNumber evidence="5 14">2.1.1.228</ecNumber>
    </recommendedName>
</protein>
<keyword evidence="8 14" id="KW-0489">Methyltransferase</keyword>
<evidence type="ECO:0000256" key="3">
    <source>
        <dbReference type="ARBA" id="ARBA00007630"/>
    </source>
</evidence>
<dbReference type="PANTHER" id="PTHR46417:SF1">
    <property type="entry name" value="TRNA (GUANINE-N(1)-)-METHYLTRANSFERASE"/>
    <property type="match status" value="1"/>
</dbReference>
<evidence type="ECO:0000256" key="10">
    <source>
        <dbReference type="ARBA" id="ARBA00022691"/>
    </source>
</evidence>
<dbReference type="GO" id="GO:0002939">
    <property type="term" value="P:tRNA N1-guanine methylation"/>
    <property type="evidence" value="ECO:0007669"/>
    <property type="project" value="TreeGrafter"/>
</dbReference>
<evidence type="ECO:0000256" key="9">
    <source>
        <dbReference type="ARBA" id="ARBA00022679"/>
    </source>
</evidence>
<evidence type="ECO:0000256" key="13">
    <source>
        <dbReference type="PIRSR" id="PIRSR000386-1"/>
    </source>
</evidence>
<dbReference type="InterPro" id="IPR029026">
    <property type="entry name" value="tRNA_m1G_MTases_N"/>
</dbReference>
<dbReference type="OrthoDB" id="9807416at2"/>
<evidence type="ECO:0000256" key="2">
    <source>
        <dbReference type="ARBA" id="ARBA00004496"/>
    </source>
</evidence>
<name>A0A1B1U4U9_9HELI</name>
<keyword evidence="10 13" id="KW-0949">S-adenosyl-L-methionine</keyword>
<dbReference type="Pfam" id="PF01746">
    <property type="entry name" value="tRNA_m1G_MT"/>
    <property type="match status" value="1"/>
</dbReference>
<feature type="domain" description="tRNA methyltransferase TRMD/TRM10-type" evidence="15">
    <location>
        <begin position="1"/>
        <end position="227"/>
    </location>
</feature>
<evidence type="ECO:0000256" key="14">
    <source>
        <dbReference type="RuleBase" id="RU003464"/>
    </source>
</evidence>
<comment type="catalytic activity">
    <reaction evidence="12 14">
        <text>guanosine(37) in tRNA + S-adenosyl-L-methionine = N(1)-methylguanosine(37) in tRNA + S-adenosyl-L-homocysteine + H(+)</text>
        <dbReference type="Rhea" id="RHEA:36899"/>
        <dbReference type="Rhea" id="RHEA-COMP:10145"/>
        <dbReference type="Rhea" id="RHEA-COMP:10147"/>
        <dbReference type="ChEBI" id="CHEBI:15378"/>
        <dbReference type="ChEBI" id="CHEBI:57856"/>
        <dbReference type="ChEBI" id="CHEBI:59789"/>
        <dbReference type="ChEBI" id="CHEBI:73542"/>
        <dbReference type="ChEBI" id="CHEBI:74269"/>
        <dbReference type="EC" id="2.1.1.228"/>
    </reaction>
</comment>
<keyword evidence="17" id="KW-1185">Reference proteome</keyword>